<sequence length="228" mass="25652">MTDQDYLFDVKVDAFSKVDDCSNETVGLTDIEIDVDGEVEGETEGQAKDESYNDSSSDTKGKLRIIPKLTLQEIQCLENEELHVDVPINLCSKARMWTKYGINGRFKYEFDMLFDYAAALRQADPNCNVDLMVVSRKKSPRIANLSPKSKTLTPEQQPNVPSKSPNFHVSKQKFEKKGNISTQRSSSTACSTREVTDMKGKGKAKEQPRTQPIRPNRKLHDADTKDGL</sequence>
<accession>A0ABR2DAW4</accession>
<reference evidence="2 3" key="1">
    <citation type="journal article" date="2024" name="G3 (Bethesda)">
        <title>Genome assembly of Hibiscus sabdariffa L. provides insights into metabolisms of medicinal natural products.</title>
        <authorList>
            <person name="Kim T."/>
        </authorList>
    </citation>
    <scope>NUCLEOTIDE SEQUENCE [LARGE SCALE GENOMIC DNA]</scope>
    <source>
        <strain evidence="2">TK-2024</strain>
        <tissue evidence="2">Old leaves</tissue>
    </source>
</reference>
<dbReference type="Proteomes" id="UP001472677">
    <property type="component" value="Unassembled WGS sequence"/>
</dbReference>
<evidence type="ECO:0000313" key="3">
    <source>
        <dbReference type="Proteomes" id="UP001472677"/>
    </source>
</evidence>
<feature type="compositionally biased region" description="Basic and acidic residues" evidence="1">
    <location>
        <begin position="218"/>
        <end position="228"/>
    </location>
</feature>
<evidence type="ECO:0000313" key="2">
    <source>
        <dbReference type="EMBL" id="KAK8534037.1"/>
    </source>
</evidence>
<dbReference type="EMBL" id="JBBPBM010000032">
    <property type="protein sequence ID" value="KAK8534037.1"/>
    <property type="molecule type" value="Genomic_DNA"/>
</dbReference>
<proteinExistence type="predicted"/>
<feature type="compositionally biased region" description="Basic and acidic residues" evidence="1">
    <location>
        <begin position="45"/>
        <end position="59"/>
    </location>
</feature>
<protein>
    <submittedName>
        <fullName evidence="2">Uncharacterized protein</fullName>
    </submittedName>
</protein>
<comment type="caution">
    <text evidence="2">The sequence shown here is derived from an EMBL/GenBank/DDBJ whole genome shotgun (WGS) entry which is preliminary data.</text>
</comment>
<evidence type="ECO:0000256" key="1">
    <source>
        <dbReference type="SAM" id="MobiDB-lite"/>
    </source>
</evidence>
<gene>
    <name evidence="2" type="ORF">V6N12_047435</name>
</gene>
<keyword evidence="3" id="KW-1185">Reference proteome</keyword>
<feature type="compositionally biased region" description="Basic and acidic residues" evidence="1">
    <location>
        <begin position="194"/>
        <end position="208"/>
    </location>
</feature>
<feature type="compositionally biased region" description="Polar residues" evidence="1">
    <location>
        <begin position="146"/>
        <end position="169"/>
    </location>
</feature>
<organism evidence="2 3">
    <name type="scientific">Hibiscus sabdariffa</name>
    <name type="common">roselle</name>
    <dbReference type="NCBI Taxonomy" id="183260"/>
    <lineage>
        <taxon>Eukaryota</taxon>
        <taxon>Viridiplantae</taxon>
        <taxon>Streptophyta</taxon>
        <taxon>Embryophyta</taxon>
        <taxon>Tracheophyta</taxon>
        <taxon>Spermatophyta</taxon>
        <taxon>Magnoliopsida</taxon>
        <taxon>eudicotyledons</taxon>
        <taxon>Gunneridae</taxon>
        <taxon>Pentapetalae</taxon>
        <taxon>rosids</taxon>
        <taxon>malvids</taxon>
        <taxon>Malvales</taxon>
        <taxon>Malvaceae</taxon>
        <taxon>Malvoideae</taxon>
        <taxon>Hibiscus</taxon>
    </lineage>
</organism>
<feature type="region of interest" description="Disordered" evidence="1">
    <location>
        <begin position="144"/>
        <end position="228"/>
    </location>
</feature>
<feature type="compositionally biased region" description="Polar residues" evidence="1">
    <location>
        <begin position="179"/>
        <end position="193"/>
    </location>
</feature>
<name>A0ABR2DAW4_9ROSI</name>
<feature type="region of interest" description="Disordered" evidence="1">
    <location>
        <begin position="37"/>
        <end position="59"/>
    </location>
</feature>